<reference evidence="2" key="1">
    <citation type="journal article" date="2024" name="Proc. Natl. Acad. Sci. U.S.A.">
        <title>Extraordinary preservation of gene collinearity over three hundred million years revealed in homosporous lycophytes.</title>
        <authorList>
            <person name="Li C."/>
            <person name="Wickell D."/>
            <person name="Kuo L.Y."/>
            <person name="Chen X."/>
            <person name="Nie B."/>
            <person name="Liao X."/>
            <person name="Peng D."/>
            <person name="Ji J."/>
            <person name="Jenkins J."/>
            <person name="Williams M."/>
            <person name="Shu S."/>
            <person name="Plott C."/>
            <person name="Barry K."/>
            <person name="Rajasekar S."/>
            <person name="Grimwood J."/>
            <person name="Han X."/>
            <person name="Sun S."/>
            <person name="Hou Z."/>
            <person name="He W."/>
            <person name="Dai G."/>
            <person name="Sun C."/>
            <person name="Schmutz J."/>
            <person name="Leebens-Mack J.H."/>
            <person name="Li F.W."/>
            <person name="Wang L."/>
        </authorList>
    </citation>
    <scope>NUCLEOTIDE SEQUENCE [LARGE SCALE GENOMIC DNA]</scope>
    <source>
        <strain evidence="2">cv. PW_Plant_1</strain>
    </source>
</reference>
<accession>A0ACC2E3E7</accession>
<evidence type="ECO:0000313" key="1">
    <source>
        <dbReference type="EMBL" id="KAJ7561073.1"/>
    </source>
</evidence>
<name>A0ACC2E3E7_DIPCM</name>
<dbReference type="Proteomes" id="UP001162992">
    <property type="component" value="Chromosome 3"/>
</dbReference>
<protein>
    <submittedName>
        <fullName evidence="1">Uncharacterized protein</fullName>
    </submittedName>
</protein>
<proteinExistence type="predicted"/>
<organism evidence="1 2">
    <name type="scientific">Diphasiastrum complanatum</name>
    <name type="common">Issler's clubmoss</name>
    <name type="synonym">Lycopodium complanatum</name>
    <dbReference type="NCBI Taxonomy" id="34168"/>
    <lineage>
        <taxon>Eukaryota</taxon>
        <taxon>Viridiplantae</taxon>
        <taxon>Streptophyta</taxon>
        <taxon>Embryophyta</taxon>
        <taxon>Tracheophyta</taxon>
        <taxon>Lycopodiopsida</taxon>
        <taxon>Lycopodiales</taxon>
        <taxon>Lycopodiaceae</taxon>
        <taxon>Lycopodioideae</taxon>
        <taxon>Diphasiastrum</taxon>
    </lineage>
</organism>
<gene>
    <name evidence="1" type="ORF">O6H91_03G012500</name>
</gene>
<dbReference type="EMBL" id="CM055094">
    <property type="protein sequence ID" value="KAJ7561073.1"/>
    <property type="molecule type" value="Genomic_DNA"/>
</dbReference>
<sequence>MFPTHSQGWERVFRVADKKFSFCVPDQKHFWQGPYMPLARKTCPLPPPNPIQPSSDNFPIQLTQSESRVRRLWGYWPGAIRFELARPGPVFCCNVDTCRGCWKKFEIFKSFVALSIQLIHFTYDIINVMPN</sequence>
<evidence type="ECO:0000313" key="2">
    <source>
        <dbReference type="Proteomes" id="UP001162992"/>
    </source>
</evidence>
<comment type="caution">
    <text evidence="1">The sequence shown here is derived from an EMBL/GenBank/DDBJ whole genome shotgun (WGS) entry which is preliminary data.</text>
</comment>
<keyword evidence="2" id="KW-1185">Reference proteome</keyword>